<dbReference type="PANTHER" id="PTHR30204:SF69">
    <property type="entry name" value="MERR-FAMILY TRANSCRIPTIONAL REGULATOR"/>
    <property type="match status" value="1"/>
</dbReference>
<dbReference type="OrthoDB" id="9791488at2"/>
<keyword evidence="5" id="KW-0175">Coiled coil</keyword>
<keyword evidence="2" id="KW-0805">Transcription regulation</keyword>
<dbReference type="SMART" id="SM00422">
    <property type="entry name" value="HTH_MERR"/>
    <property type="match status" value="1"/>
</dbReference>
<evidence type="ECO:0000256" key="1">
    <source>
        <dbReference type="ARBA" id="ARBA00022491"/>
    </source>
</evidence>
<evidence type="ECO:0000259" key="6">
    <source>
        <dbReference type="PROSITE" id="PS50937"/>
    </source>
</evidence>
<dbReference type="PROSITE" id="PS50937">
    <property type="entry name" value="HTH_MERR_2"/>
    <property type="match status" value="1"/>
</dbReference>
<keyword evidence="1" id="KW-0678">Repressor</keyword>
<gene>
    <name evidence="7" type="ORF">SAMN05421788_10585</name>
</gene>
<dbReference type="Pfam" id="PF13411">
    <property type="entry name" value="MerR_1"/>
    <property type="match status" value="1"/>
</dbReference>
<evidence type="ECO:0000313" key="8">
    <source>
        <dbReference type="Proteomes" id="UP000186917"/>
    </source>
</evidence>
<dbReference type="KEGG" id="fln:FLA_1470"/>
<organism evidence="7 8">
    <name type="scientific">Filimonas lacunae</name>
    <dbReference type="NCBI Taxonomy" id="477680"/>
    <lineage>
        <taxon>Bacteria</taxon>
        <taxon>Pseudomonadati</taxon>
        <taxon>Bacteroidota</taxon>
        <taxon>Chitinophagia</taxon>
        <taxon>Chitinophagales</taxon>
        <taxon>Chitinophagaceae</taxon>
        <taxon>Filimonas</taxon>
    </lineage>
</organism>
<evidence type="ECO:0000256" key="4">
    <source>
        <dbReference type="ARBA" id="ARBA00023163"/>
    </source>
</evidence>
<evidence type="ECO:0000256" key="2">
    <source>
        <dbReference type="ARBA" id="ARBA00023015"/>
    </source>
</evidence>
<evidence type="ECO:0000313" key="7">
    <source>
        <dbReference type="EMBL" id="SIT20980.1"/>
    </source>
</evidence>
<sequence>MKLIHQLSKETGIPIGTIRFYEKSGLINGEKKAEITTNNYLYYGEDVTDKLRFIQMAKAVGFTLNEIKEVIDVWYLKKISKKAQIDVLEKKLLQIDEKIQELKAMKQQIAICMKNIQNR</sequence>
<feature type="coiled-coil region" evidence="5">
    <location>
        <begin position="85"/>
        <end position="115"/>
    </location>
</feature>
<dbReference type="GO" id="GO:0003700">
    <property type="term" value="F:DNA-binding transcription factor activity"/>
    <property type="evidence" value="ECO:0007669"/>
    <property type="project" value="InterPro"/>
</dbReference>
<dbReference type="STRING" id="477680.SAMN05421788_10585"/>
<protein>
    <submittedName>
        <fullName evidence="7">DNA-binding transcriptional regulator, MerR family</fullName>
    </submittedName>
</protein>
<keyword evidence="4" id="KW-0804">Transcription</keyword>
<accession>A0A173MCZ8</accession>
<dbReference type="Proteomes" id="UP000186917">
    <property type="component" value="Unassembled WGS sequence"/>
</dbReference>
<evidence type="ECO:0000256" key="5">
    <source>
        <dbReference type="SAM" id="Coils"/>
    </source>
</evidence>
<dbReference type="EMBL" id="FTOR01000005">
    <property type="protein sequence ID" value="SIT20980.1"/>
    <property type="molecule type" value="Genomic_DNA"/>
</dbReference>
<dbReference type="RefSeq" id="WP_076380205.1">
    <property type="nucleotide sequence ID" value="NZ_AP017422.1"/>
</dbReference>
<name>A0A173MCZ8_9BACT</name>
<proteinExistence type="predicted"/>
<dbReference type="InterPro" id="IPR047057">
    <property type="entry name" value="MerR_fam"/>
</dbReference>
<dbReference type="InterPro" id="IPR000551">
    <property type="entry name" value="MerR-type_HTH_dom"/>
</dbReference>
<keyword evidence="8" id="KW-1185">Reference proteome</keyword>
<dbReference type="Gene3D" id="1.10.1660.10">
    <property type="match status" value="1"/>
</dbReference>
<dbReference type="SUPFAM" id="SSF46955">
    <property type="entry name" value="Putative DNA-binding domain"/>
    <property type="match status" value="1"/>
</dbReference>
<keyword evidence="3 7" id="KW-0238">DNA-binding</keyword>
<feature type="domain" description="HTH merR-type" evidence="6">
    <location>
        <begin position="1"/>
        <end position="73"/>
    </location>
</feature>
<evidence type="ECO:0000256" key="3">
    <source>
        <dbReference type="ARBA" id="ARBA00023125"/>
    </source>
</evidence>
<dbReference type="PANTHER" id="PTHR30204">
    <property type="entry name" value="REDOX-CYCLING DRUG-SENSING TRANSCRIPTIONAL ACTIVATOR SOXR"/>
    <property type="match status" value="1"/>
</dbReference>
<dbReference type="GO" id="GO:0003677">
    <property type="term" value="F:DNA binding"/>
    <property type="evidence" value="ECO:0007669"/>
    <property type="project" value="UniProtKB-KW"/>
</dbReference>
<dbReference type="InterPro" id="IPR009061">
    <property type="entry name" value="DNA-bd_dom_put_sf"/>
</dbReference>
<dbReference type="AlphaFoldDB" id="A0A173MCZ8"/>
<reference evidence="8" key="1">
    <citation type="submission" date="2017-01" db="EMBL/GenBank/DDBJ databases">
        <authorList>
            <person name="Varghese N."/>
            <person name="Submissions S."/>
        </authorList>
    </citation>
    <scope>NUCLEOTIDE SEQUENCE [LARGE SCALE GENOMIC DNA]</scope>
    <source>
        <strain evidence="8">DSM 21054</strain>
    </source>
</reference>